<keyword evidence="2 5" id="KW-0436">Ligase</keyword>
<evidence type="ECO:0000259" key="4">
    <source>
        <dbReference type="Pfam" id="PF13193"/>
    </source>
</evidence>
<dbReference type="EMBL" id="JAMQAW010000070">
    <property type="protein sequence ID" value="MCM2393380.1"/>
    <property type="molecule type" value="Genomic_DNA"/>
</dbReference>
<evidence type="ECO:0000313" key="6">
    <source>
        <dbReference type="Proteomes" id="UP001431429"/>
    </source>
</evidence>
<reference evidence="5" key="1">
    <citation type="submission" date="2022-06" db="EMBL/GenBank/DDBJ databases">
        <title>Genome public.</title>
        <authorList>
            <person name="Sun Q."/>
        </authorList>
    </citation>
    <scope>NUCLEOTIDE SEQUENCE</scope>
    <source>
        <strain evidence="5">CWNU-1</strain>
    </source>
</reference>
<evidence type="ECO:0000256" key="1">
    <source>
        <dbReference type="ARBA" id="ARBA00006432"/>
    </source>
</evidence>
<evidence type="ECO:0000313" key="5">
    <source>
        <dbReference type="EMBL" id="MCM2393380.1"/>
    </source>
</evidence>
<dbReference type="Gene3D" id="2.30.38.10">
    <property type="entry name" value="Luciferase, Domain 3"/>
    <property type="match status" value="1"/>
</dbReference>
<dbReference type="Gene3D" id="3.40.50.980">
    <property type="match status" value="2"/>
</dbReference>
<name>A0ABT0UZ51_9ACTN</name>
<gene>
    <name evidence="5" type="ORF">NBG84_34775</name>
</gene>
<dbReference type="InterPro" id="IPR020845">
    <property type="entry name" value="AMP-binding_CS"/>
</dbReference>
<sequence length="544" mass="57992">MLTAPGAPFAVARGEDGGLFYVDGPRTLVEFVEVTWGFGDQVFLVGERSSYSYREFLAAACALARRFTEGYGLRPGDRAAMVMRNCPEWQIAFWAAQLAGLVAVPLNARWTVAELEYVLDDCQPRVLLVDGERLALVDDWRRRAGARVITFEHEGVAEGGERYEDFPAVDPRSAPPQVEVRAEDDATIFYTSGTTGRPKGAVATHLAQAGAAQHPRYHAAAAALGSGRFPGQGAAPVALMTYPFFHVAALTALYSTMSVGGTLVLMRRWDADDALALIARHRVTHFSGVPTTALDLLDAAERTGDDLATLTHFSTGGAAAPPALVTRLAARYGHRIEPRTGYGLTETSGGVLAVSGDEYRNEPAGAGAPAPAVEVRIVGVDAEPVPEGEPGELWLRGQSLIRGYWRDEAATAAAFEGGWFKTGDLATVRDGRVAIVDRIKDIVLRGGETVYCAQVEAALHDLPAVADAAVFGVPHDRLGEEVAAVVRLRPGAAVTMGELTEQLADRIAAYQVPTLLSVGDIPRNAAGKTLRGVLRSRAQGLRNG</sequence>
<protein>
    <submittedName>
        <fullName evidence="5">Acyl--CoA ligase</fullName>
    </submittedName>
</protein>
<evidence type="ECO:0000256" key="2">
    <source>
        <dbReference type="ARBA" id="ARBA00022598"/>
    </source>
</evidence>
<dbReference type="Pfam" id="PF13193">
    <property type="entry name" value="AMP-binding_C"/>
    <property type="match status" value="1"/>
</dbReference>
<dbReference type="Pfam" id="PF00501">
    <property type="entry name" value="AMP-binding"/>
    <property type="match status" value="1"/>
</dbReference>
<dbReference type="GO" id="GO:0016874">
    <property type="term" value="F:ligase activity"/>
    <property type="evidence" value="ECO:0007669"/>
    <property type="project" value="UniProtKB-KW"/>
</dbReference>
<dbReference type="Gene3D" id="3.30.300.30">
    <property type="match status" value="1"/>
</dbReference>
<organism evidence="5 6">
    <name type="scientific">Streptomyces albipurpureus</name>
    <dbReference type="NCBI Taxonomy" id="2897419"/>
    <lineage>
        <taxon>Bacteria</taxon>
        <taxon>Bacillati</taxon>
        <taxon>Actinomycetota</taxon>
        <taxon>Actinomycetes</taxon>
        <taxon>Kitasatosporales</taxon>
        <taxon>Streptomycetaceae</taxon>
        <taxon>Streptomyces</taxon>
    </lineage>
</organism>
<dbReference type="Proteomes" id="UP001431429">
    <property type="component" value="Unassembled WGS sequence"/>
</dbReference>
<accession>A0ABT0UZ51</accession>
<dbReference type="RefSeq" id="WP_250923688.1">
    <property type="nucleotide sequence ID" value="NZ_JAMQAW010000070.1"/>
</dbReference>
<comment type="similarity">
    <text evidence="1">Belongs to the ATP-dependent AMP-binding enzyme family.</text>
</comment>
<dbReference type="PANTHER" id="PTHR43201:SF5">
    <property type="entry name" value="MEDIUM-CHAIN ACYL-COA LIGASE ACSF2, MITOCHONDRIAL"/>
    <property type="match status" value="1"/>
</dbReference>
<dbReference type="InterPro" id="IPR000873">
    <property type="entry name" value="AMP-dep_synth/lig_dom"/>
</dbReference>
<dbReference type="PANTHER" id="PTHR43201">
    <property type="entry name" value="ACYL-COA SYNTHETASE"/>
    <property type="match status" value="1"/>
</dbReference>
<dbReference type="PROSITE" id="PS00455">
    <property type="entry name" value="AMP_BINDING"/>
    <property type="match status" value="1"/>
</dbReference>
<dbReference type="SUPFAM" id="SSF56801">
    <property type="entry name" value="Acetyl-CoA synthetase-like"/>
    <property type="match status" value="1"/>
</dbReference>
<proteinExistence type="inferred from homology"/>
<dbReference type="InterPro" id="IPR045851">
    <property type="entry name" value="AMP-bd_C_sf"/>
</dbReference>
<feature type="domain" description="AMP-dependent synthetase/ligase" evidence="3">
    <location>
        <begin position="38"/>
        <end position="405"/>
    </location>
</feature>
<comment type="caution">
    <text evidence="5">The sequence shown here is derived from an EMBL/GenBank/DDBJ whole genome shotgun (WGS) entry which is preliminary data.</text>
</comment>
<feature type="domain" description="AMP-binding enzyme C-terminal" evidence="4">
    <location>
        <begin position="454"/>
        <end position="528"/>
    </location>
</feature>
<evidence type="ECO:0000259" key="3">
    <source>
        <dbReference type="Pfam" id="PF00501"/>
    </source>
</evidence>
<keyword evidence="6" id="KW-1185">Reference proteome</keyword>
<dbReference type="InterPro" id="IPR025110">
    <property type="entry name" value="AMP-bd_C"/>
</dbReference>